<feature type="transmembrane region" description="Helical" evidence="1">
    <location>
        <begin position="148"/>
        <end position="175"/>
    </location>
</feature>
<feature type="transmembrane region" description="Helical" evidence="1">
    <location>
        <begin position="312"/>
        <end position="334"/>
    </location>
</feature>
<feature type="transmembrane region" description="Helical" evidence="1">
    <location>
        <begin position="99"/>
        <end position="118"/>
    </location>
</feature>
<proteinExistence type="predicted"/>
<protein>
    <recommendedName>
        <fullName evidence="4">Glycosyltransferase RgtA/B/C/D-like domain-containing protein</fullName>
    </recommendedName>
</protein>
<evidence type="ECO:0000256" key="1">
    <source>
        <dbReference type="SAM" id="Phobius"/>
    </source>
</evidence>
<organism evidence="2 3">
    <name type="scientific">Acetobacter lovaniensis</name>
    <dbReference type="NCBI Taxonomy" id="104100"/>
    <lineage>
        <taxon>Bacteria</taxon>
        <taxon>Pseudomonadati</taxon>
        <taxon>Pseudomonadota</taxon>
        <taxon>Alphaproteobacteria</taxon>
        <taxon>Acetobacterales</taxon>
        <taxon>Acetobacteraceae</taxon>
        <taxon>Acetobacter</taxon>
    </lineage>
</organism>
<evidence type="ECO:0000313" key="2">
    <source>
        <dbReference type="EMBL" id="MBB6455880.1"/>
    </source>
</evidence>
<evidence type="ECO:0000313" key="3">
    <source>
        <dbReference type="Proteomes" id="UP000578000"/>
    </source>
</evidence>
<dbReference type="Proteomes" id="UP000578000">
    <property type="component" value="Unassembled WGS sequence"/>
</dbReference>
<feature type="transmembrane region" description="Helical" evidence="1">
    <location>
        <begin position="64"/>
        <end position="87"/>
    </location>
</feature>
<accession>A0A841QBS1</accession>
<gene>
    <name evidence="2" type="ORF">HNR55_000441</name>
</gene>
<keyword evidence="1" id="KW-0472">Membrane</keyword>
<dbReference type="RefSeq" id="WP_166110681.1">
    <property type="nucleotide sequence ID" value="NZ_BAABDB010000006.1"/>
</dbReference>
<name>A0A841QBS1_9PROT</name>
<sequence length="493" mass="56029">MLIRRLAFNGILEHSEATTFYFSGLLREQYPLYQYTHSPAALYQTSSIYNPLYYLYLRAFPEAWIANLSLLRILSFVPPFLLSAVLVEASIRRMLGLNWVGLLWSLLFLALYPMYAWIDLSRPDAIFMLSIIFVLFTCSLKDSGFLKFILVGLSICVCFLVKQTGLLLIGIPLVMAFYERKYLISFAIALGSIVLSVALLQWVYGPAYWHWAFTIPRTDPYYLSQSVVLVAQYTGDVVISLLAPFLLLYRKHLPNNRTLRDIAPLILTYGAAFGFAFVSGGKFGGWIADFVIFMEISAIVMAILLREALRSLHINTLMSGLAINLGILLSISILEARDMRHNLKPARNETDQIELVKMVHHIKGDVWTTTWPIIDYLAGKTVKSPIQNICQAWYGICFTPSNARADYLDPKIWTPITEKHIEAVFMPNNLPVPTLEAILKQKYIYCLSLQSHQNIKYFFGGQMFWPSEVWVASQATCDDLRATFGYTAPPAQN</sequence>
<dbReference type="AlphaFoldDB" id="A0A841QBS1"/>
<keyword evidence="1" id="KW-0812">Transmembrane</keyword>
<dbReference type="EMBL" id="JACHIE010000001">
    <property type="protein sequence ID" value="MBB6455880.1"/>
    <property type="molecule type" value="Genomic_DNA"/>
</dbReference>
<comment type="caution">
    <text evidence="2">The sequence shown here is derived from an EMBL/GenBank/DDBJ whole genome shotgun (WGS) entry which is preliminary data.</text>
</comment>
<reference evidence="2 3" key="1">
    <citation type="submission" date="2020-08" db="EMBL/GenBank/DDBJ databases">
        <title>Genomic Encyclopedia of Type Strains, Phase IV (KMG-IV): sequencing the most valuable type-strain genomes for metagenomic binning, comparative biology and taxonomic classification.</title>
        <authorList>
            <person name="Goeker M."/>
        </authorList>
    </citation>
    <scope>NUCLEOTIDE SEQUENCE [LARGE SCALE GENOMIC DNA]</scope>
    <source>
        <strain evidence="2 3">DSM 4491</strain>
    </source>
</reference>
<feature type="transmembrane region" description="Helical" evidence="1">
    <location>
        <begin position="261"/>
        <end position="280"/>
    </location>
</feature>
<feature type="transmembrane region" description="Helical" evidence="1">
    <location>
        <begin position="286"/>
        <end position="305"/>
    </location>
</feature>
<feature type="transmembrane region" description="Helical" evidence="1">
    <location>
        <begin position="224"/>
        <end position="249"/>
    </location>
</feature>
<keyword evidence="1" id="KW-1133">Transmembrane helix</keyword>
<keyword evidence="3" id="KW-1185">Reference proteome</keyword>
<evidence type="ECO:0008006" key="4">
    <source>
        <dbReference type="Google" id="ProtNLM"/>
    </source>
</evidence>
<feature type="transmembrane region" description="Helical" evidence="1">
    <location>
        <begin position="182"/>
        <end position="204"/>
    </location>
</feature>